<keyword evidence="2" id="KW-0812">Transmembrane</keyword>
<keyword evidence="2" id="KW-1133">Transmembrane helix</keyword>
<feature type="compositionally biased region" description="Basic and acidic residues" evidence="1">
    <location>
        <begin position="294"/>
        <end position="304"/>
    </location>
</feature>
<evidence type="ECO:0000256" key="2">
    <source>
        <dbReference type="SAM" id="Phobius"/>
    </source>
</evidence>
<feature type="transmembrane region" description="Helical" evidence="2">
    <location>
        <begin position="811"/>
        <end position="832"/>
    </location>
</feature>
<evidence type="ECO:0000256" key="1">
    <source>
        <dbReference type="SAM" id="MobiDB-lite"/>
    </source>
</evidence>
<feature type="compositionally biased region" description="Low complexity" evidence="1">
    <location>
        <begin position="490"/>
        <end position="607"/>
    </location>
</feature>
<name>A0A9N8DDG5_9STRA</name>
<feature type="compositionally biased region" description="Polar residues" evidence="1">
    <location>
        <begin position="283"/>
        <end position="293"/>
    </location>
</feature>
<feature type="region of interest" description="Disordered" evidence="1">
    <location>
        <begin position="251"/>
        <end position="327"/>
    </location>
</feature>
<dbReference type="Proteomes" id="UP001153069">
    <property type="component" value="Unassembled WGS sequence"/>
</dbReference>
<organism evidence="3 4">
    <name type="scientific">Seminavis robusta</name>
    <dbReference type="NCBI Taxonomy" id="568900"/>
    <lineage>
        <taxon>Eukaryota</taxon>
        <taxon>Sar</taxon>
        <taxon>Stramenopiles</taxon>
        <taxon>Ochrophyta</taxon>
        <taxon>Bacillariophyta</taxon>
        <taxon>Bacillariophyceae</taxon>
        <taxon>Bacillariophycidae</taxon>
        <taxon>Naviculales</taxon>
        <taxon>Naviculaceae</taxon>
        <taxon>Seminavis</taxon>
    </lineage>
</organism>
<gene>
    <name evidence="3" type="ORF">SEMRO_44_G026570.1</name>
</gene>
<accession>A0A9N8DDG5</accession>
<feature type="compositionally biased region" description="Low complexity" evidence="1">
    <location>
        <begin position="157"/>
        <end position="170"/>
    </location>
</feature>
<feature type="compositionally biased region" description="Low complexity" evidence="1">
    <location>
        <begin position="134"/>
        <end position="145"/>
    </location>
</feature>
<comment type="caution">
    <text evidence="3">The sequence shown here is derived from an EMBL/GenBank/DDBJ whole genome shotgun (WGS) entry which is preliminary data.</text>
</comment>
<feature type="compositionally biased region" description="Polar residues" evidence="1">
    <location>
        <begin position="174"/>
        <end position="183"/>
    </location>
</feature>
<feature type="region of interest" description="Disordered" evidence="1">
    <location>
        <begin position="33"/>
        <end position="63"/>
    </location>
</feature>
<feature type="compositionally biased region" description="Low complexity" evidence="1">
    <location>
        <begin position="314"/>
        <end position="327"/>
    </location>
</feature>
<feature type="compositionally biased region" description="Polar residues" evidence="1">
    <location>
        <begin position="254"/>
        <end position="273"/>
    </location>
</feature>
<evidence type="ECO:0000313" key="3">
    <source>
        <dbReference type="EMBL" id="CAB9498734.1"/>
    </source>
</evidence>
<dbReference type="AlphaFoldDB" id="A0A9N8DDG5"/>
<keyword evidence="2" id="KW-0472">Membrane</keyword>
<dbReference type="EMBL" id="CAICTM010000044">
    <property type="protein sequence ID" value="CAB9498734.1"/>
    <property type="molecule type" value="Genomic_DNA"/>
</dbReference>
<evidence type="ECO:0000313" key="4">
    <source>
        <dbReference type="Proteomes" id="UP001153069"/>
    </source>
</evidence>
<feature type="region of interest" description="Disordered" evidence="1">
    <location>
        <begin position="457"/>
        <end position="609"/>
    </location>
</feature>
<protein>
    <submittedName>
        <fullName evidence="3">Uncharacterized protein</fullName>
    </submittedName>
</protein>
<feature type="region of interest" description="Disordered" evidence="1">
    <location>
        <begin position="127"/>
        <end position="195"/>
    </location>
</feature>
<sequence length="865" mass="90707">MYQSSVRSGGGMPVTSQDEIFPTAVATALPSSTTMTHDTPVVTLPYPRERPPPLTDIGGDRRDSSGLLATQPSATHSSVLDLRTGPRIASNTNNHEDQELQIPVRPRGTVWTDTMIGLKTRGMQDECSGISAATGPTDVLTTTTTSGHEQQQEQQRRQLQQQQAESSQAEPLLTTHSEQSHQQNHQDDRPSTINFSTGNGRVLTFTMKGFWVWTAAACCFFLLLIVIVPAVVIAVILKNDQAVSNTELPVRPTGSPTYQPTHEIASSNPSIPTGTRDFPTATGMPTASTNPSLDTHHPTTKDPTNDGPVITKIPSAVSPTSSAPDTATTVPSLAATLETNPLGDNFLLDLGKDILLTVEEAESLCPLLYEVLLLCVQTECSNFVEVCPTSSDSPSQGDLGCGSISETICKTYSRTGCCMMDCLTEMRALAICVIDDTIAGTKPLACNGPVCQSRGQGDTSFPISGQTTSNTGSPAVVDISPTQSPATLDPSTKNPTATPKTSTTTNPTAGLSTSSPTLTDSPTTPRPSLAPTATPTLTDSPTTPKPSLAPTAITGTPTTDYPTTGNPTTSNPTAGNPKTSSPTSLWPTTPPTSTGTTEAASTSISSPVNTYDPRLLPDFDICREHADCGGGTCALGGTAGSYICCPNGQLSAESSSYCSGLPIGTSCGFTYMSYNSICASGLCINDVCVSEPLEDYAACGEHADCRTGACALDGTAGSYMCCPNGQLSAESSSYCGGLPIGTSCGFTYISYNSICASGLCINDECVGEALEDYSPCAENADCRTGVCAWMAPLGPIFAARMVSCRLSQPPIVVAFLLGPAVVSLMFLIIQFVQVDYVSMMHVWVRRWTTTLSVQKMPIANQGLVL</sequence>
<feature type="transmembrane region" description="Helical" evidence="2">
    <location>
        <begin position="210"/>
        <end position="237"/>
    </location>
</feature>
<keyword evidence="4" id="KW-1185">Reference proteome</keyword>
<feature type="compositionally biased region" description="Polar residues" evidence="1">
    <location>
        <begin position="457"/>
        <end position="473"/>
    </location>
</feature>
<proteinExistence type="predicted"/>
<reference evidence="3" key="1">
    <citation type="submission" date="2020-06" db="EMBL/GenBank/DDBJ databases">
        <authorList>
            <consortium name="Plant Systems Biology data submission"/>
        </authorList>
    </citation>
    <scope>NUCLEOTIDE SEQUENCE</scope>
    <source>
        <strain evidence="3">D6</strain>
    </source>
</reference>